<dbReference type="Gene3D" id="1.20.58.570">
    <property type="match status" value="1"/>
</dbReference>
<sequence length="473" mass="51520">MHSHVAKLAQTEEVGTVSRVIEGERAVGVDRDSKGVGGRVHLLASVQLERIEVRSKVGRHCGTDKKLEQIFSKLVCADMLHGLSGSARSGAIQRGKDAADTITSTNGVLLLCRKLTDFLSAFRSLVSAETFLYPTPGICWPLRRRGNCTSDMTDPLDLSLDLLRRLPPSKVEQNLDSIVKLIPSYADDLYSSVDQPLKVKLDQSKQGSGREYLCCDYNKDGDSWRSWISDTYHPPITPSADDTADGEPGTRPSAPLRSLELKANDAFETYARLYYDNALSSVYLWDLDSDPSSLSGATVAGTQAPSTFAGVVLLKKTIGQDGSNGISGAWDSIHVFEATERAGGGSKSASTGTGVSASYKLTSTVMLGLVRRDEGAEDTSDLKPSSTKVGTVEIAGSLTRQSEADYALPDFVSHVSNVGRMIEDMEAKMRNQLQEVYFGKTRDVVSHLRSTQSLEKERRAKDLQKELMGLWKK</sequence>
<dbReference type="eggNOG" id="KOG3174">
    <property type="taxonomic scope" value="Eukaryota"/>
</dbReference>
<organism evidence="9 10">
    <name type="scientific">Pseudozyma hubeiensis (strain SY62)</name>
    <name type="common">Yeast</name>
    <dbReference type="NCBI Taxonomy" id="1305764"/>
    <lineage>
        <taxon>Eukaryota</taxon>
        <taxon>Fungi</taxon>
        <taxon>Dikarya</taxon>
        <taxon>Basidiomycota</taxon>
        <taxon>Ustilaginomycotina</taxon>
        <taxon>Ustilaginomycetes</taxon>
        <taxon>Ustilaginales</taxon>
        <taxon>Ustilaginaceae</taxon>
        <taxon>Pseudozyma</taxon>
    </lineage>
</organism>
<evidence type="ECO:0000256" key="3">
    <source>
        <dbReference type="ARBA" id="ARBA00021859"/>
    </source>
</evidence>
<dbReference type="PRINTS" id="PR00192">
    <property type="entry name" value="FACTINCAPB"/>
</dbReference>
<evidence type="ECO:0000256" key="6">
    <source>
        <dbReference type="ARBA" id="ARBA00023203"/>
    </source>
</evidence>
<dbReference type="FunFam" id="1.20.58.570:FF:000001">
    <property type="entry name" value="F-actin-capping protein subunit beta"/>
    <property type="match status" value="1"/>
</dbReference>
<dbReference type="PANTHER" id="PTHR10619">
    <property type="entry name" value="F-ACTIN-CAPPING PROTEIN SUBUNIT BETA"/>
    <property type="match status" value="1"/>
</dbReference>
<dbReference type="InterPro" id="IPR042276">
    <property type="entry name" value="CapZ_alpha/beta_2"/>
</dbReference>
<dbReference type="Proteomes" id="UP000014071">
    <property type="component" value="Unassembled WGS sequence"/>
</dbReference>
<evidence type="ECO:0000256" key="4">
    <source>
        <dbReference type="ARBA" id="ARBA00022467"/>
    </source>
</evidence>
<keyword evidence="5" id="KW-0963">Cytoplasm</keyword>
<dbReference type="AlphaFoldDB" id="R9P201"/>
<evidence type="ECO:0000256" key="1">
    <source>
        <dbReference type="ARBA" id="ARBA00004245"/>
    </source>
</evidence>
<keyword evidence="7" id="KW-0206">Cytoskeleton</keyword>
<evidence type="ECO:0000256" key="5">
    <source>
        <dbReference type="ARBA" id="ARBA00022490"/>
    </source>
</evidence>
<dbReference type="InterPro" id="IPR043175">
    <property type="entry name" value="CAPZB_N"/>
</dbReference>
<dbReference type="GO" id="GO:0000902">
    <property type="term" value="P:cell morphogenesis"/>
    <property type="evidence" value="ECO:0007669"/>
    <property type="project" value="TreeGrafter"/>
</dbReference>
<dbReference type="OrthoDB" id="9979678at2759"/>
<keyword evidence="4" id="KW-0117">Actin capping</keyword>
<dbReference type="InterPro" id="IPR037282">
    <property type="entry name" value="CapZ_alpha/beta"/>
</dbReference>
<evidence type="ECO:0000256" key="8">
    <source>
        <dbReference type="SAM" id="MobiDB-lite"/>
    </source>
</evidence>
<keyword evidence="6" id="KW-0009">Actin-binding</keyword>
<dbReference type="EMBL" id="DF238793">
    <property type="protein sequence ID" value="GAC95343.1"/>
    <property type="molecule type" value="Genomic_DNA"/>
</dbReference>
<evidence type="ECO:0000256" key="2">
    <source>
        <dbReference type="ARBA" id="ARBA00006039"/>
    </source>
</evidence>
<dbReference type="GO" id="GO:0051016">
    <property type="term" value="P:barbed-end actin filament capping"/>
    <property type="evidence" value="ECO:0007669"/>
    <property type="project" value="InterPro"/>
</dbReference>
<evidence type="ECO:0000313" key="9">
    <source>
        <dbReference type="EMBL" id="GAC95343.1"/>
    </source>
</evidence>
<gene>
    <name evidence="9" type="ORF">PHSY_002918</name>
</gene>
<keyword evidence="10" id="KW-1185">Reference proteome</keyword>
<proteinExistence type="inferred from homology"/>
<evidence type="ECO:0000313" key="10">
    <source>
        <dbReference type="Proteomes" id="UP000014071"/>
    </source>
</evidence>
<dbReference type="InterPro" id="IPR001698">
    <property type="entry name" value="CAPZB"/>
</dbReference>
<comment type="subcellular location">
    <subcellularLocation>
        <location evidence="1">Cytoplasm</location>
        <location evidence="1">Cytoskeleton</location>
    </subcellularLocation>
</comment>
<protein>
    <recommendedName>
        <fullName evidence="3">F-actin-capping protein subunit beta</fullName>
    </recommendedName>
</protein>
<dbReference type="Gene3D" id="3.90.1150.210">
    <property type="entry name" value="F-actin capping protein, beta subunit"/>
    <property type="match status" value="1"/>
</dbReference>
<dbReference type="GeneID" id="24108209"/>
<name>R9P201_PSEHS</name>
<evidence type="ECO:0000256" key="7">
    <source>
        <dbReference type="ARBA" id="ARBA00023212"/>
    </source>
</evidence>
<dbReference type="STRING" id="1305764.R9P201"/>
<dbReference type="GO" id="GO:0008290">
    <property type="term" value="C:F-actin capping protein complex"/>
    <property type="evidence" value="ECO:0007669"/>
    <property type="project" value="InterPro"/>
</dbReference>
<feature type="region of interest" description="Disordered" evidence="8">
    <location>
        <begin position="235"/>
        <end position="255"/>
    </location>
</feature>
<dbReference type="PANTHER" id="PTHR10619:SF0">
    <property type="entry name" value="F-ACTIN-CAPPING PROTEIN SUBUNIT BETA ISOFORMS 1 AND 2"/>
    <property type="match status" value="1"/>
</dbReference>
<dbReference type="SUPFAM" id="SSF90096">
    <property type="entry name" value="Subunits of heterodimeric actin filament capping protein Capz"/>
    <property type="match status" value="1"/>
</dbReference>
<accession>R9P201</accession>
<dbReference type="HOGENOM" id="CLU_045864_0_0_1"/>
<comment type="similarity">
    <text evidence="2">Belongs to the F-actin-capping protein beta subunit family.</text>
</comment>
<dbReference type="RefSeq" id="XP_012188930.1">
    <property type="nucleotide sequence ID" value="XM_012333540.1"/>
</dbReference>
<dbReference type="Pfam" id="PF01115">
    <property type="entry name" value="F_actin_cap_B"/>
    <property type="match status" value="1"/>
</dbReference>
<reference evidence="10" key="1">
    <citation type="journal article" date="2013" name="Genome Announc.">
        <title>Draft genome sequence of the basidiomycetous yeast-like fungus Pseudozyma hubeiensis SY62, which produces an abundant amount of the biosurfactant mannosylerythritol lipids.</title>
        <authorList>
            <person name="Konishi M."/>
            <person name="Hatada Y."/>
            <person name="Horiuchi J."/>
        </authorList>
    </citation>
    <scope>NUCLEOTIDE SEQUENCE [LARGE SCALE GENOMIC DNA]</scope>
    <source>
        <strain evidence="10">SY62</strain>
    </source>
</reference>
<dbReference type="GO" id="GO:0051015">
    <property type="term" value="F:actin filament binding"/>
    <property type="evidence" value="ECO:0007669"/>
    <property type="project" value="UniProtKB-ARBA"/>
</dbReference>